<evidence type="ECO:0000313" key="2">
    <source>
        <dbReference type="Proteomes" id="UP001425155"/>
    </source>
</evidence>
<proteinExistence type="predicted"/>
<dbReference type="EMBL" id="JBCLVG010000001">
    <property type="protein sequence ID" value="MEN1945026.1"/>
    <property type="molecule type" value="Genomic_DNA"/>
</dbReference>
<name>A0ABU9W1E1_9MICO</name>
<reference evidence="1 2" key="1">
    <citation type="submission" date="2024-03" db="EMBL/GenBank/DDBJ databases">
        <title>YIM 134122 draft genome.</title>
        <authorList>
            <person name="Zuo S."/>
            <person name="Xiong L."/>
        </authorList>
    </citation>
    <scope>NUCLEOTIDE SEQUENCE [LARGE SCALE GENOMIC DNA]</scope>
    <source>
        <strain evidence="1 2">YIM 134122</strain>
    </source>
</reference>
<dbReference type="Gene3D" id="3.10.450.50">
    <property type="match status" value="1"/>
</dbReference>
<dbReference type="Proteomes" id="UP001425155">
    <property type="component" value="Unassembled WGS sequence"/>
</dbReference>
<evidence type="ECO:0000313" key="1">
    <source>
        <dbReference type="EMBL" id="MEN1945026.1"/>
    </source>
</evidence>
<accession>A0ABU9W1E1</accession>
<dbReference type="RefSeq" id="WP_342110761.1">
    <property type="nucleotide sequence ID" value="NZ_JBCAUN010000001.1"/>
</dbReference>
<protein>
    <submittedName>
        <fullName evidence="1">Nuclear transport factor 2 family protein</fullName>
    </submittedName>
</protein>
<organism evidence="1 2">
    <name type="scientific">Leifsonia stereocauli</name>
    <dbReference type="NCBI Taxonomy" id="3134136"/>
    <lineage>
        <taxon>Bacteria</taxon>
        <taxon>Bacillati</taxon>
        <taxon>Actinomycetota</taxon>
        <taxon>Actinomycetes</taxon>
        <taxon>Micrococcales</taxon>
        <taxon>Microbacteriaceae</taxon>
        <taxon>Leifsonia</taxon>
    </lineage>
</organism>
<sequence>MVTRIDELITACLYRVFGERDDTKRSSAIAEVFAEDAVFSDPRGVFVGRDAVNDRARILLEEAPRNGTYPGINRWRPG</sequence>
<dbReference type="InterPro" id="IPR032710">
    <property type="entry name" value="NTF2-like_dom_sf"/>
</dbReference>
<comment type="caution">
    <text evidence="1">The sequence shown here is derived from an EMBL/GenBank/DDBJ whole genome shotgun (WGS) entry which is preliminary data.</text>
</comment>
<keyword evidence="2" id="KW-1185">Reference proteome</keyword>
<gene>
    <name evidence="1" type="ORF">WJX64_00545</name>
</gene>
<dbReference type="SUPFAM" id="SSF54427">
    <property type="entry name" value="NTF2-like"/>
    <property type="match status" value="1"/>
</dbReference>